<keyword evidence="3 14" id="KW-0716">Sensory transduction</keyword>
<evidence type="ECO:0000256" key="5">
    <source>
        <dbReference type="ARBA" id="ARBA00022725"/>
    </source>
</evidence>
<evidence type="ECO:0000256" key="10">
    <source>
        <dbReference type="ARBA" id="ARBA00023170"/>
    </source>
</evidence>
<evidence type="ECO:0000256" key="2">
    <source>
        <dbReference type="ARBA" id="ARBA00022475"/>
    </source>
</evidence>
<dbReference type="InterPro" id="IPR017452">
    <property type="entry name" value="GPCR_Rhodpsn_7TM"/>
</dbReference>
<keyword evidence="7 13" id="KW-0297">G-protein coupled receptor</keyword>
<reference evidence="17" key="1">
    <citation type="submission" date="2023-07" db="EMBL/GenBank/DDBJ databases">
        <authorList>
            <person name="Stuckert A."/>
        </authorList>
    </citation>
    <scope>NUCLEOTIDE SEQUENCE</scope>
</reference>
<feature type="transmembrane region" description="Helical" evidence="14">
    <location>
        <begin position="132"/>
        <end position="160"/>
    </location>
</feature>
<dbReference type="PANTHER" id="PTHR24242:SF383">
    <property type="entry name" value="OLFACTORY RECEPTOR"/>
    <property type="match status" value="1"/>
</dbReference>
<proteinExistence type="inferred from homology"/>
<dbReference type="PROSITE" id="PS00237">
    <property type="entry name" value="G_PROTEIN_RECEP_F1_1"/>
    <property type="match status" value="1"/>
</dbReference>
<sequence>MKLVLCTLCLKSRSAVSQKTSKLKSPEQNSGQRLEDSQSDTHQSMANHTGFILLGFPNIAEKFDIPVSVALFLVYLASFFSNGTVIALIICNRKLYQPMYVVILNLAISDLLFDTVTLPKIIAKYWFDGGSISFAGCIFQVFCAHFLGSFDSYILLLMAIDRYVAICKPLRYPSIITNRRTILLCCMLWCLTVVIALVIALLDSNIPFCGENRIRSCFCTNTGVLFLACRDVTVLKRIIFGIAMFVLLLPLAFILFSYGVIIKVVISQTQTDSRRKAFYTCATHLSVICLYFIPRIFVYVANQFNLILNEDVNVLILCLYTFVPHMANPIIYCLRTKEIRRTLRNLIKKRILMKTQHIVVINAVAK</sequence>
<evidence type="ECO:0000313" key="17">
    <source>
        <dbReference type="EMBL" id="CAJ0929237.1"/>
    </source>
</evidence>
<feature type="transmembrane region" description="Helical" evidence="14">
    <location>
        <begin position="65"/>
        <end position="90"/>
    </location>
</feature>
<dbReference type="SUPFAM" id="SSF81321">
    <property type="entry name" value="Family A G protein-coupled receptor-like"/>
    <property type="match status" value="1"/>
</dbReference>
<evidence type="ECO:0000256" key="8">
    <source>
        <dbReference type="ARBA" id="ARBA00023136"/>
    </source>
</evidence>
<keyword evidence="6 14" id="KW-1133">Transmembrane helix</keyword>
<feature type="transmembrane region" description="Helical" evidence="14">
    <location>
        <begin position="278"/>
        <end position="300"/>
    </location>
</feature>
<evidence type="ECO:0000259" key="16">
    <source>
        <dbReference type="PROSITE" id="PS50262"/>
    </source>
</evidence>
<dbReference type="EMBL" id="CAUEEQ010005620">
    <property type="protein sequence ID" value="CAJ0929237.1"/>
    <property type="molecule type" value="Genomic_DNA"/>
</dbReference>
<evidence type="ECO:0000256" key="9">
    <source>
        <dbReference type="ARBA" id="ARBA00023157"/>
    </source>
</evidence>
<keyword evidence="12 13" id="KW-0807">Transducer</keyword>
<dbReference type="PRINTS" id="PR00245">
    <property type="entry name" value="OLFACTORYR"/>
</dbReference>
<comment type="subcellular location">
    <subcellularLocation>
        <location evidence="1 14">Cell membrane</location>
        <topology evidence="1 14">Multi-pass membrane protein</topology>
    </subcellularLocation>
</comment>
<keyword evidence="9" id="KW-1015">Disulfide bond</keyword>
<dbReference type="InterPro" id="IPR000725">
    <property type="entry name" value="Olfact_rcpt"/>
</dbReference>
<keyword evidence="5 14" id="KW-0552">Olfaction</keyword>
<dbReference type="Pfam" id="PF13853">
    <property type="entry name" value="7tm_4"/>
    <property type="match status" value="1"/>
</dbReference>
<protein>
    <recommendedName>
        <fullName evidence="14">Olfactory receptor</fullName>
    </recommendedName>
</protein>
<evidence type="ECO:0000256" key="3">
    <source>
        <dbReference type="ARBA" id="ARBA00022606"/>
    </source>
</evidence>
<comment type="similarity">
    <text evidence="13">Belongs to the G-protein coupled receptor 1 family.</text>
</comment>
<gene>
    <name evidence="17" type="ORF">RIMI_LOCUS3685990</name>
</gene>
<evidence type="ECO:0000256" key="12">
    <source>
        <dbReference type="ARBA" id="ARBA00023224"/>
    </source>
</evidence>
<name>A0ABN9KZ48_9NEOB</name>
<feature type="transmembrane region" description="Helical" evidence="14">
    <location>
        <begin position="238"/>
        <end position="266"/>
    </location>
</feature>
<keyword evidence="8 14" id="KW-0472">Membrane</keyword>
<dbReference type="InterPro" id="IPR050939">
    <property type="entry name" value="Olfactory_GPCR1"/>
</dbReference>
<feature type="transmembrane region" description="Helical" evidence="14">
    <location>
        <begin position="102"/>
        <end position="126"/>
    </location>
</feature>
<accession>A0ABN9KZ48</accession>
<dbReference type="Proteomes" id="UP001176940">
    <property type="component" value="Unassembled WGS sequence"/>
</dbReference>
<feature type="domain" description="G-protein coupled receptors family 1 profile" evidence="16">
    <location>
        <begin position="81"/>
        <end position="332"/>
    </location>
</feature>
<keyword evidence="11" id="KW-0325">Glycoprotein</keyword>
<keyword evidence="4 13" id="KW-0812">Transmembrane</keyword>
<evidence type="ECO:0000256" key="1">
    <source>
        <dbReference type="ARBA" id="ARBA00004651"/>
    </source>
</evidence>
<evidence type="ECO:0000256" key="13">
    <source>
        <dbReference type="RuleBase" id="RU000688"/>
    </source>
</evidence>
<dbReference type="InterPro" id="IPR000276">
    <property type="entry name" value="GPCR_Rhodpsn"/>
</dbReference>
<dbReference type="PANTHER" id="PTHR24242">
    <property type="entry name" value="G-PROTEIN COUPLED RECEPTOR"/>
    <property type="match status" value="1"/>
</dbReference>
<dbReference type="PRINTS" id="PR00237">
    <property type="entry name" value="GPCRRHODOPSN"/>
</dbReference>
<dbReference type="Gene3D" id="1.20.1070.10">
    <property type="entry name" value="Rhodopsin 7-helix transmembrane proteins"/>
    <property type="match status" value="1"/>
</dbReference>
<keyword evidence="10 13" id="KW-0675">Receptor</keyword>
<evidence type="ECO:0000256" key="6">
    <source>
        <dbReference type="ARBA" id="ARBA00022989"/>
    </source>
</evidence>
<evidence type="ECO:0000256" key="11">
    <source>
        <dbReference type="ARBA" id="ARBA00023180"/>
    </source>
</evidence>
<feature type="region of interest" description="Disordered" evidence="15">
    <location>
        <begin position="20"/>
        <end position="39"/>
    </location>
</feature>
<evidence type="ECO:0000313" key="18">
    <source>
        <dbReference type="Proteomes" id="UP001176940"/>
    </source>
</evidence>
<keyword evidence="2 14" id="KW-1003">Cell membrane</keyword>
<organism evidence="17 18">
    <name type="scientific">Ranitomeya imitator</name>
    <name type="common">mimic poison frog</name>
    <dbReference type="NCBI Taxonomy" id="111125"/>
    <lineage>
        <taxon>Eukaryota</taxon>
        <taxon>Metazoa</taxon>
        <taxon>Chordata</taxon>
        <taxon>Craniata</taxon>
        <taxon>Vertebrata</taxon>
        <taxon>Euteleostomi</taxon>
        <taxon>Amphibia</taxon>
        <taxon>Batrachia</taxon>
        <taxon>Anura</taxon>
        <taxon>Neobatrachia</taxon>
        <taxon>Hyloidea</taxon>
        <taxon>Dendrobatidae</taxon>
        <taxon>Dendrobatinae</taxon>
        <taxon>Ranitomeya</taxon>
    </lineage>
</organism>
<feature type="transmembrane region" description="Helical" evidence="14">
    <location>
        <begin position="181"/>
        <end position="202"/>
    </location>
</feature>
<evidence type="ECO:0000256" key="15">
    <source>
        <dbReference type="SAM" id="MobiDB-lite"/>
    </source>
</evidence>
<comment type="caution">
    <text evidence="17">The sequence shown here is derived from an EMBL/GenBank/DDBJ whole genome shotgun (WGS) entry which is preliminary data.</text>
</comment>
<dbReference type="SMART" id="SM01381">
    <property type="entry name" value="7TM_GPCR_Srsx"/>
    <property type="match status" value="1"/>
</dbReference>
<evidence type="ECO:0000256" key="4">
    <source>
        <dbReference type="ARBA" id="ARBA00022692"/>
    </source>
</evidence>
<evidence type="ECO:0000256" key="14">
    <source>
        <dbReference type="RuleBase" id="RU363047"/>
    </source>
</evidence>
<keyword evidence="18" id="KW-1185">Reference proteome</keyword>
<feature type="transmembrane region" description="Helical" evidence="14">
    <location>
        <begin position="312"/>
        <end position="334"/>
    </location>
</feature>
<evidence type="ECO:0000256" key="7">
    <source>
        <dbReference type="ARBA" id="ARBA00023040"/>
    </source>
</evidence>
<dbReference type="PROSITE" id="PS50262">
    <property type="entry name" value="G_PROTEIN_RECEP_F1_2"/>
    <property type="match status" value="1"/>
</dbReference>